<protein>
    <submittedName>
        <fullName evidence="1">Uncharacterized protein</fullName>
    </submittedName>
</protein>
<accession>A6DUJ0</accession>
<sequence>MGNYSLGDNKLNKISSREGAKKLSFLSESI</sequence>
<evidence type="ECO:0000313" key="2">
    <source>
        <dbReference type="Proteomes" id="UP000004947"/>
    </source>
</evidence>
<comment type="caution">
    <text evidence="1">The sequence shown here is derived from an EMBL/GenBank/DDBJ whole genome shotgun (WGS) entry which is preliminary data.</text>
</comment>
<evidence type="ECO:0000313" key="1">
    <source>
        <dbReference type="EMBL" id="EDM24695.1"/>
    </source>
</evidence>
<dbReference type="Proteomes" id="UP000004947">
    <property type="component" value="Unassembled WGS sequence"/>
</dbReference>
<name>A6DUJ0_9BACT</name>
<organism evidence="1 2">
    <name type="scientific">Lentisphaera araneosa HTCC2155</name>
    <dbReference type="NCBI Taxonomy" id="313628"/>
    <lineage>
        <taxon>Bacteria</taxon>
        <taxon>Pseudomonadati</taxon>
        <taxon>Lentisphaerota</taxon>
        <taxon>Lentisphaeria</taxon>
        <taxon>Lentisphaerales</taxon>
        <taxon>Lentisphaeraceae</taxon>
        <taxon>Lentisphaera</taxon>
    </lineage>
</organism>
<dbReference type="AlphaFoldDB" id="A6DUJ0"/>
<dbReference type="EMBL" id="ABCK01000063">
    <property type="protein sequence ID" value="EDM24695.1"/>
    <property type="molecule type" value="Genomic_DNA"/>
</dbReference>
<proteinExistence type="predicted"/>
<gene>
    <name evidence="1" type="ORF">LNTAR_04301</name>
</gene>
<keyword evidence="2" id="KW-1185">Reference proteome</keyword>
<reference evidence="1 2" key="1">
    <citation type="journal article" date="2010" name="J. Bacteriol.">
        <title>Genome sequence of Lentisphaera araneosa HTCC2155T, the type species of the order Lentisphaerales in the phylum Lentisphaerae.</title>
        <authorList>
            <person name="Thrash J.C."/>
            <person name="Cho J.C."/>
            <person name="Vergin K.L."/>
            <person name="Morris R.M."/>
            <person name="Giovannoni S.J."/>
        </authorList>
    </citation>
    <scope>NUCLEOTIDE SEQUENCE [LARGE SCALE GENOMIC DNA]</scope>
    <source>
        <strain evidence="1 2">HTCC2155</strain>
    </source>
</reference>